<feature type="compositionally biased region" description="Polar residues" evidence="3">
    <location>
        <begin position="1"/>
        <end position="11"/>
    </location>
</feature>
<protein>
    <recommendedName>
        <fullName evidence="4">Chromo domain-containing protein</fullName>
    </recommendedName>
</protein>
<organism evidence="5 6">
    <name type="scientific">Ephemerocybe angulata</name>
    <dbReference type="NCBI Taxonomy" id="980116"/>
    <lineage>
        <taxon>Eukaryota</taxon>
        <taxon>Fungi</taxon>
        <taxon>Dikarya</taxon>
        <taxon>Basidiomycota</taxon>
        <taxon>Agaricomycotina</taxon>
        <taxon>Agaricomycetes</taxon>
        <taxon>Agaricomycetidae</taxon>
        <taxon>Agaricales</taxon>
        <taxon>Agaricineae</taxon>
        <taxon>Psathyrellaceae</taxon>
        <taxon>Ephemerocybe</taxon>
    </lineage>
</organism>
<dbReference type="InterPro" id="IPR023780">
    <property type="entry name" value="Chromo_domain"/>
</dbReference>
<name>A0A8H5CBS7_9AGAR</name>
<feature type="compositionally biased region" description="Acidic residues" evidence="3">
    <location>
        <begin position="26"/>
        <end position="41"/>
    </location>
</feature>
<feature type="domain" description="Chromo" evidence="4">
    <location>
        <begin position="41"/>
        <end position="103"/>
    </location>
</feature>
<dbReference type="GO" id="GO:0005634">
    <property type="term" value="C:nucleus"/>
    <property type="evidence" value="ECO:0007669"/>
    <property type="project" value="UniProtKB-SubCell"/>
</dbReference>
<dbReference type="InterPro" id="IPR008251">
    <property type="entry name" value="Chromo_shadow_dom"/>
</dbReference>
<keyword evidence="6" id="KW-1185">Reference proteome</keyword>
<dbReference type="EMBL" id="JAACJK010000012">
    <property type="protein sequence ID" value="KAF5338583.1"/>
    <property type="molecule type" value="Genomic_DNA"/>
</dbReference>
<gene>
    <name evidence="5" type="ORF">D9611_012762</name>
</gene>
<evidence type="ECO:0000256" key="3">
    <source>
        <dbReference type="SAM" id="MobiDB-lite"/>
    </source>
</evidence>
<feature type="compositionally biased region" description="Polar residues" evidence="3">
    <location>
        <begin position="157"/>
        <end position="170"/>
    </location>
</feature>
<dbReference type="Gene3D" id="2.40.50.40">
    <property type="match status" value="2"/>
</dbReference>
<feature type="compositionally biased region" description="Low complexity" evidence="3">
    <location>
        <begin position="113"/>
        <end position="123"/>
    </location>
</feature>
<evidence type="ECO:0000313" key="6">
    <source>
        <dbReference type="Proteomes" id="UP000541558"/>
    </source>
</evidence>
<dbReference type="AlphaFoldDB" id="A0A8H5CBS7"/>
<reference evidence="5 6" key="1">
    <citation type="journal article" date="2020" name="ISME J.">
        <title>Uncovering the hidden diversity of litter-decomposition mechanisms in mushroom-forming fungi.</title>
        <authorList>
            <person name="Floudas D."/>
            <person name="Bentzer J."/>
            <person name="Ahren D."/>
            <person name="Johansson T."/>
            <person name="Persson P."/>
            <person name="Tunlid A."/>
        </authorList>
    </citation>
    <scope>NUCLEOTIDE SEQUENCE [LARGE SCALE GENOMIC DNA]</scope>
    <source>
        <strain evidence="5 6">CBS 175.51</strain>
    </source>
</reference>
<evidence type="ECO:0000256" key="2">
    <source>
        <dbReference type="ARBA" id="ARBA00023242"/>
    </source>
</evidence>
<sequence>MARATSPSGSENSDDVAPTKEKTVDEGEDEVEDDEEGGEEYEIEAILDAKRGVFEEGSVGYLVKWKGYPSGENSWVKDTDIGGAGDLVDAFWKQHPRKSNMLSSASKKKGRQSTAGASASAAETGKKRGRKSTTKMDTEDEDEAPSTSRAAKKLKNNGASASTGIRTQSPEIGAHHGNMDQYRHLKSWEDLVKTVDTVERSEEDQELYVYFTLYDGGMQVKELSNECRTRFPQKLLEFYESNLRWKATTD</sequence>
<feature type="region of interest" description="Disordered" evidence="3">
    <location>
        <begin position="96"/>
        <end position="176"/>
    </location>
</feature>
<dbReference type="OrthoDB" id="433924at2759"/>
<proteinExistence type="predicted"/>
<evidence type="ECO:0000259" key="4">
    <source>
        <dbReference type="PROSITE" id="PS50013"/>
    </source>
</evidence>
<keyword evidence="2" id="KW-0539">Nucleus</keyword>
<dbReference type="SMART" id="SM00300">
    <property type="entry name" value="ChSh"/>
    <property type="match status" value="1"/>
</dbReference>
<evidence type="ECO:0000256" key="1">
    <source>
        <dbReference type="ARBA" id="ARBA00004123"/>
    </source>
</evidence>
<dbReference type="InterPro" id="IPR000953">
    <property type="entry name" value="Chromo/chromo_shadow_dom"/>
</dbReference>
<dbReference type="InterPro" id="IPR051219">
    <property type="entry name" value="Heterochromatin_chromo-domain"/>
</dbReference>
<dbReference type="InterPro" id="IPR016197">
    <property type="entry name" value="Chromo-like_dom_sf"/>
</dbReference>
<dbReference type="SUPFAM" id="SSF54160">
    <property type="entry name" value="Chromo domain-like"/>
    <property type="match status" value="2"/>
</dbReference>
<dbReference type="PANTHER" id="PTHR22812">
    <property type="entry name" value="CHROMOBOX PROTEIN"/>
    <property type="match status" value="1"/>
</dbReference>
<dbReference type="PROSITE" id="PS50013">
    <property type="entry name" value="CHROMO_2"/>
    <property type="match status" value="1"/>
</dbReference>
<evidence type="ECO:0000313" key="5">
    <source>
        <dbReference type="EMBL" id="KAF5338583.1"/>
    </source>
</evidence>
<feature type="region of interest" description="Disordered" evidence="3">
    <location>
        <begin position="1"/>
        <end position="41"/>
    </location>
</feature>
<dbReference type="Pfam" id="PF01393">
    <property type="entry name" value="Chromo_shadow"/>
    <property type="match status" value="1"/>
</dbReference>
<comment type="caution">
    <text evidence="5">The sequence shown here is derived from an EMBL/GenBank/DDBJ whole genome shotgun (WGS) entry which is preliminary data.</text>
</comment>
<dbReference type="GO" id="GO:0006338">
    <property type="term" value="P:chromatin remodeling"/>
    <property type="evidence" value="ECO:0007669"/>
    <property type="project" value="UniProtKB-ARBA"/>
</dbReference>
<dbReference type="SMART" id="SM00298">
    <property type="entry name" value="CHROMO"/>
    <property type="match status" value="1"/>
</dbReference>
<dbReference type="Proteomes" id="UP000541558">
    <property type="component" value="Unassembled WGS sequence"/>
</dbReference>
<comment type="subcellular location">
    <subcellularLocation>
        <location evidence="1">Nucleus</location>
    </subcellularLocation>
</comment>
<accession>A0A8H5CBS7</accession>
<dbReference type="Pfam" id="PF00385">
    <property type="entry name" value="Chromo"/>
    <property type="match status" value="1"/>
</dbReference>